<evidence type="ECO:0000256" key="3">
    <source>
        <dbReference type="ARBA" id="ARBA00023163"/>
    </source>
</evidence>
<dbReference type="NCBIfam" id="TIGR01557">
    <property type="entry name" value="myb_SHAQKYF"/>
    <property type="match status" value="1"/>
</dbReference>
<reference evidence="7" key="1">
    <citation type="submission" date="2019-03" db="EMBL/GenBank/DDBJ databases">
        <title>Long read genome sequence of the mycoparasitic Pythium oligandrum ATCC 38472 isolated from sugarbeet rhizosphere.</title>
        <authorList>
            <person name="Gaulin E."/>
        </authorList>
    </citation>
    <scope>NUCLEOTIDE SEQUENCE</scope>
    <source>
        <strain evidence="7">ATCC 38472_TT</strain>
    </source>
</reference>
<dbReference type="InterPro" id="IPR006447">
    <property type="entry name" value="Myb_dom_plants"/>
</dbReference>
<keyword evidence="2" id="KW-0238">DNA-binding</keyword>
<dbReference type="GO" id="GO:0003677">
    <property type="term" value="F:DNA binding"/>
    <property type="evidence" value="ECO:0007669"/>
    <property type="project" value="UniProtKB-KW"/>
</dbReference>
<keyword evidence="3" id="KW-0804">Transcription</keyword>
<name>A0A8K1FPB9_PYTOL</name>
<dbReference type="OrthoDB" id="126245at2759"/>
<dbReference type="PANTHER" id="PTHR44191">
    <property type="entry name" value="TRANSCRIPTION FACTOR KUA1"/>
    <property type="match status" value="1"/>
</dbReference>
<accession>A0A8K1FPB9</accession>
<evidence type="ECO:0000259" key="5">
    <source>
        <dbReference type="PROSITE" id="PS50090"/>
    </source>
</evidence>
<dbReference type="Gene3D" id="1.10.10.60">
    <property type="entry name" value="Homeodomain-like"/>
    <property type="match status" value="1"/>
</dbReference>
<keyword evidence="4" id="KW-0539">Nucleus</keyword>
<dbReference type="PROSITE" id="PS50090">
    <property type="entry name" value="MYB_LIKE"/>
    <property type="match status" value="1"/>
</dbReference>
<evidence type="ECO:0000313" key="8">
    <source>
        <dbReference type="Proteomes" id="UP000794436"/>
    </source>
</evidence>
<dbReference type="InterPro" id="IPR001005">
    <property type="entry name" value="SANT/Myb"/>
</dbReference>
<keyword evidence="1" id="KW-0805">Transcription regulation</keyword>
<dbReference type="Pfam" id="PF00249">
    <property type="entry name" value="Myb_DNA-binding"/>
    <property type="match status" value="1"/>
</dbReference>
<evidence type="ECO:0000256" key="1">
    <source>
        <dbReference type="ARBA" id="ARBA00023015"/>
    </source>
</evidence>
<evidence type="ECO:0000256" key="4">
    <source>
        <dbReference type="ARBA" id="ARBA00023242"/>
    </source>
</evidence>
<evidence type="ECO:0000313" key="7">
    <source>
        <dbReference type="EMBL" id="TMW65458.1"/>
    </source>
</evidence>
<dbReference type="CDD" id="cd00167">
    <property type="entry name" value="SANT"/>
    <property type="match status" value="1"/>
</dbReference>
<feature type="domain" description="Myb-like" evidence="5">
    <location>
        <begin position="55"/>
        <end position="98"/>
    </location>
</feature>
<dbReference type="SUPFAM" id="SSF46689">
    <property type="entry name" value="Homeodomain-like"/>
    <property type="match status" value="1"/>
</dbReference>
<dbReference type="Proteomes" id="UP000794436">
    <property type="component" value="Unassembled WGS sequence"/>
</dbReference>
<protein>
    <submittedName>
        <fullName evidence="7">Uncharacterized protein</fullName>
    </submittedName>
</protein>
<dbReference type="PANTHER" id="PTHR44191:SF62">
    <property type="entry name" value="OS04G0341900 PROTEIN"/>
    <property type="match status" value="1"/>
</dbReference>
<dbReference type="EMBL" id="SPLM01000037">
    <property type="protein sequence ID" value="TMW65458.1"/>
    <property type="molecule type" value="Genomic_DNA"/>
</dbReference>
<dbReference type="GO" id="GO:0006355">
    <property type="term" value="P:regulation of DNA-templated transcription"/>
    <property type="evidence" value="ECO:0007669"/>
    <property type="project" value="UniProtKB-ARBA"/>
</dbReference>
<dbReference type="InterPro" id="IPR009057">
    <property type="entry name" value="Homeodomain-like_sf"/>
</dbReference>
<keyword evidence="8" id="KW-1185">Reference proteome</keyword>
<dbReference type="InterPro" id="IPR052245">
    <property type="entry name" value="Plant_Stress_Dev_TF"/>
</dbReference>
<gene>
    <name evidence="7" type="ORF">Poli38472_008100</name>
</gene>
<sequence length="211" mass="23976">MTITSRVHTAFFASTETSEAQLIRLPPTVIEQYARMKTESSRPRRRRGAPRANLWTAEEHDRFLQGLERYPKGPWKLIATMVGTKTTRQTMTHAQKYRQKIERRQRLDDVSPTRIGEQQDASNQVSFEENDTAVLMEQWEQMQAASKNAALGMSYEELLILDPVSVSIPSEAAMMYQANSPFDIACVEDLAFFDPDLVGLLTSLEPLPLVV</sequence>
<dbReference type="InterPro" id="IPR017930">
    <property type="entry name" value="Myb_dom"/>
</dbReference>
<evidence type="ECO:0000259" key="6">
    <source>
        <dbReference type="PROSITE" id="PS51294"/>
    </source>
</evidence>
<comment type="caution">
    <text evidence="7">The sequence shown here is derived from an EMBL/GenBank/DDBJ whole genome shotgun (WGS) entry which is preliminary data.</text>
</comment>
<feature type="domain" description="HTH myb-type" evidence="6">
    <location>
        <begin position="42"/>
        <end position="102"/>
    </location>
</feature>
<proteinExistence type="predicted"/>
<organism evidence="7 8">
    <name type="scientific">Pythium oligandrum</name>
    <name type="common">Mycoparasitic fungus</name>
    <dbReference type="NCBI Taxonomy" id="41045"/>
    <lineage>
        <taxon>Eukaryota</taxon>
        <taxon>Sar</taxon>
        <taxon>Stramenopiles</taxon>
        <taxon>Oomycota</taxon>
        <taxon>Peronosporomycetes</taxon>
        <taxon>Pythiales</taxon>
        <taxon>Pythiaceae</taxon>
        <taxon>Pythium</taxon>
    </lineage>
</organism>
<evidence type="ECO:0000256" key="2">
    <source>
        <dbReference type="ARBA" id="ARBA00023125"/>
    </source>
</evidence>
<dbReference type="AlphaFoldDB" id="A0A8K1FPB9"/>
<dbReference type="PROSITE" id="PS51294">
    <property type="entry name" value="HTH_MYB"/>
    <property type="match status" value="1"/>
</dbReference>
<dbReference type="SMART" id="SM00717">
    <property type="entry name" value="SANT"/>
    <property type="match status" value="1"/>
</dbReference>